<keyword evidence="1" id="KW-0472">Membrane</keyword>
<dbReference type="eggNOG" id="COG3238">
    <property type="taxonomic scope" value="Bacteria"/>
</dbReference>
<dbReference type="PANTHER" id="PTHR34821">
    <property type="entry name" value="INNER MEMBRANE PROTEIN YDCZ"/>
    <property type="match status" value="1"/>
</dbReference>
<gene>
    <name evidence="2" type="ORF">FD15_GL000110</name>
</gene>
<evidence type="ECO:0000313" key="3">
    <source>
        <dbReference type="Proteomes" id="UP000050961"/>
    </source>
</evidence>
<feature type="transmembrane region" description="Helical" evidence="1">
    <location>
        <begin position="169"/>
        <end position="188"/>
    </location>
</feature>
<name>A0A0R2DT42_9LACO</name>
<dbReference type="Proteomes" id="UP000050961">
    <property type="component" value="Unassembled WGS sequence"/>
</dbReference>
<dbReference type="Pfam" id="PF04657">
    <property type="entry name" value="DMT_YdcZ"/>
    <property type="match status" value="2"/>
</dbReference>
<dbReference type="STRING" id="1423806.FD15_GL000110"/>
<keyword evidence="1" id="KW-1133">Transmembrane helix</keyword>
<feature type="transmembrane region" description="Helical" evidence="1">
    <location>
        <begin position="6"/>
        <end position="24"/>
    </location>
</feature>
<evidence type="ECO:0000313" key="2">
    <source>
        <dbReference type="EMBL" id="KRN06563.1"/>
    </source>
</evidence>
<protein>
    <recommendedName>
        <fullName evidence="4">Integral membrane protein</fullName>
    </recommendedName>
</protein>
<dbReference type="RefSeq" id="WP_056967239.1">
    <property type="nucleotide sequence ID" value="NZ_AYZF01000008.1"/>
</dbReference>
<feature type="transmembrane region" description="Helical" evidence="1">
    <location>
        <begin position="194"/>
        <end position="217"/>
    </location>
</feature>
<feature type="transmembrane region" description="Helical" evidence="1">
    <location>
        <begin position="130"/>
        <end position="149"/>
    </location>
</feature>
<feature type="transmembrane region" description="Helical" evidence="1">
    <location>
        <begin position="36"/>
        <end position="57"/>
    </location>
</feature>
<evidence type="ECO:0000256" key="1">
    <source>
        <dbReference type="SAM" id="Phobius"/>
    </source>
</evidence>
<dbReference type="AlphaFoldDB" id="A0A0R2DT42"/>
<keyword evidence="3" id="KW-1185">Reference proteome</keyword>
<keyword evidence="1" id="KW-0812">Transmembrane</keyword>
<feature type="transmembrane region" description="Helical" evidence="1">
    <location>
        <begin position="69"/>
        <end position="91"/>
    </location>
</feature>
<feature type="transmembrane region" description="Helical" evidence="1">
    <location>
        <begin position="292"/>
        <end position="311"/>
    </location>
</feature>
<reference evidence="2 3" key="1">
    <citation type="journal article" date="2015" name="Genome Announc.">
        <title>Expanding the biotechnology potential of lactobacilli through comparative genomics of 213 strains and associated genera.</title>
        <authorList>
            <person name="Sun Z."/>
            <person name="Harris H.M."/>
            <person name="McCann A."/>
            <person name="Guo C."/>
            <person name="Argimon S."/>
            <person name="Zhang W."/>
            <person name="Yang X."/>
            <person name="Jeffery I.B."/>
            <person name="Cooney J.C."/>
            <person name="Kagawa T.F."/>
            <person name="Liu W."/>
            <person name="Song Y."/>
            <person name="Salvetti E."/>
            <person name="Wrobel A."/>
            <person name="Rasinkangas P."/>
            <person name="Parkhill J."/>
            <person name="Rea M.C."/>
            <person name="O'Sullivan O."/>
            <person name="Ritari J."/>
            <person name="Douillard F.P."/>
            <person name="Paul Ross R."/>
            <person name="Yang R."/>
            <person name="Briner A.E."/>
            <person name="Felis G.E."/>
            <person name="de Vos W.M."/>
            <person name="Barrangou R."/>
            <person name="Klaenhammer T.R."/>
            <person name="Caufield P.W."/>
            <person name="Cui Y."/>
            <person name="Zhang H."/>
            <person name="O'Toole P.W."/>
        </authorList>
    </citation>
    <scope>NUCLEOTIDE SEQUENCE [LARGE SCALE GENOMIC DNA]</scope>
    <source>
        <strain evidence="2 3">DSM 21376</strain>
    </source>
</reference>
<dbReference type="PATRIC" id="fig|1423806.3.peg.113"/>
<dbReference type="InterPro" id="IPR006750">
    <property type="entry name" value="YdcZ"/>
</dbReference>
<accession>A0A0R2DT42</accession>
<dbReference type="EMBL" id="AYZF01000008">
    <property type="protein sequence ID" value="KRN06563.1"/>
    <property type="molecule type" value="Genomic_DNA"/>
</dbReference>
<feature type="transmembrane region" description="Helical" evidence="1">
    <location>
        <begin position="237"/>
        <end position="256"/>
    </location>
</feature>
<dbReference type="GO" id="GO:0005886">
    <property type="term" value="C:plasma membrane"/>
    <property type="evidence" value="ECO:0007669"/>
    <property type="project" value="TreeGrafter"/>
</dbReference>
<feature type="transmembrane region" description="Helical" evidence="1">
    <location>
        <begin position="262"/>
        <end position="280"/>
    </location>
</feature>
<proteinExistence type="predicted"/>
<comment type="caution">
    <text evidence="2">The sequence shown here is derived from an EMBL/GenBank/DDBJ whole genome shotgun (WGS) entry which is preliminary data.</text>
</comment>
<organism evidence="2 3">
    <name type="scientific">Liquorilactobacillus sucicola DSM 21376 = JCM 15457</name>
    <dbReference type="NCBI Taxonomy" id="1423806"/>
    <lineage>
        <taxon>Bacteria</taxon>
        <taxon>Bacillati</taxon>
        <taxon>Bacillota</taxon>
        <taxon>Bacilli</taxon>
        <taxon>Lactobacillales</taxon>
        <taxon>Lactobacillaceae</taxon>
        <taxon>Liquorilactobacillus</taxon>
    </lineage>
</organism>
<dbReference type="PANTHER" id="PTHR34821:SF2">
    <property type="entry name" value="INNER MEMBRANE PROTEIN YDCZ"/>
    <property type="match status" value="1"/>
</dbReference>
<feature type="transmembrane region" description="Helical" evidence="1">
    <location>
        <begin position="98"/>
        <end position="118"/>
    </location>
</feature>
<sequence length="314" mass="34057">MLSLMLGVGVGIILPMQTAINSRLRMVVDSAFISSMISFTVGTIFLIFGSFITAGSLTVSKNVIVHQPWWIWIGGLLGVIYLTGNIILFPYLGSVQTVIIPVLGQIIMSMLIDNYGWFASPTHSLTVTRVIGAILVFVGVLFAVALPKLLQTTKFKDSPVKVQPTGANWLWRMTGILTGALSAVQTAINGHLSVIIHSAIKAAFISFLVGTLTLWLIVIIKERKISFRRLHLKNTVWWNWCGGVLGAFFVCVNAYLVPIIGTGMVVVILLIGTIAGSLLVDHFGLFASKKNPVNLLQVIGIVIMITGVSMIKLL</sequence>
<evidence type="ECO:0008006" key="4">
    <source>
        <dbReference type="Google" id="ProtNLM"/>
    </source>
</evidence>